<keyword evidence="3 7" id="KW-0808">Transferase</keyword>
<comment type="catalytic activity">
    <reaction evidence="5">
        <text>a 2'-deoxyadenosine in DNA + S-adenosyl-L-methionine = an N(6)-methyl-2'-deoxyadenosine in DNA + S-adenosyl-L-homocysteine + H(+)</text>
        <dbReference type="Rhea" id="RHEA:15197"/>
        <dbReference type="Rhea" id="RHEA-COMP:12418"/>
        <dbReference type="Rhea" id="RHEA-COMP:12419"/>
        <dbReference type="ChEBI" id="CHEBI:15378"/>
        <dbReference type="ChEBI" id="CHEBI:57856"/>
        <dbReference type="ChEBI" id="CHEBI:59789"/>
        <dbReference type="ChEBI" id="CHEBI:90615"/>
        <dbReference type="ChEBI" id="CHEBI:90616"/>
        <dbReference type="EC" id="2.1.1.72"/>
    </reaction>
</comment>
<dbReference type="GO" id="GO:0003676">
    <property type="term" value="F:nucleic acid binding"/>
    <property type="evidence" value="ECO:0007669"/>
    <property type="project" value="InterPro"/>
</dbReference>
<dbReference type="RefSeq" id="WP_089182877.1">
    <property type="nucleotide sequence ID" value="NZ_CP043427.1"/>
</dbReference>
<dbReference type="PROSITE" id="PS00092">
    <property type="entry name" value="N6_MTASE"/>
    <property type="match status" value="1"/>
</dbReference>
<dbReference type="GO" id="GO:0005509">
    <property type="term" value="F:calcium ion binding"/>
    <property type="evidence" value="ECO:0007669"/>
    <property type="project" value="InterPro"/>
</dbReference>
<proteinExistence type="predicted"/>
<keyword evidence="4" id="KW-0949">S-adenosyl-L-methionine</keyword>
<evidence type="ECO:0000256" key="3">
    <source>
        <dbReference type="ARBA" id="ARBA00022679"/>
    </source>
</evidence>
<evidence type="ECO:0000256" key="5">
    <source>
        <dbReference type="ARBA" id="ARBA00047942"/>
    </source>
</evidence>
<dbReference type="GO" id="GO:0009007">
    <property type="term" value="F:site-specific DNA-methyltransferase (adenine-specific) activity"/>
    <property type="evidence" value="ECO:0007669"/>
    <property type="project" value="UniProtKB-EC"/>
</dbReference>
<evidence type="ECO:0000256" key="4">
    <source>
        <dbReference type="ARBA" id="ARBA00022691"/>
    </source>
</evidence>
<accession>A0A381DIE5</accession>
<name>A0A381DIE5_9BACT</name>
<dbReference type="AlphaFoldDB" id="A0A381DIE5"/>
<dbReference type="EC" id="2.1.1.72" evidence="1"/>
<organism evidence="7 8">
    <name type="scientific">Campylobacter sputorum subsp. sputorum</name>
    <dbReference type="NCBI Taxonomy" id="32024"/>
    <lineage>
        <taxon>Bacteria</taxon>
        <taxon>Pseudomonadati</taxon>
        <taxon>Campylobacterota</taxon>
        <taxon>Epsilonproteobacteria</taxon>
        <taxon>Campylobacterales</taxon>
        <taxon>Campylobacteraceae</taxon>
        <taxon>Campylobacter</taxon>
    </lineage>
</organism>
<dbReference type="EMBL" id="UFVD01000001">
    <property type="protein sequence ID" value="SUX10473.1"/>
    <property type="molecule type" value="Genomic_DNA"/>
</dbReference>
<dbReference type="Pfam" id="PF02086">
    <property type="entry name" value="MethyltransfD12"/>
    <property type="match status" value="1"/>
</dbReference>
<dbReference type="PROSITE" id="PS50222">
    <property type="entry name" value="EF_HAND_2"/>
    <property type="match status" value="1"/>
</dbReference>
<dbReference type="InterPro" id="IPR029063">
    <property type="entry name" value="SAM-dependent_MTases_sf"/>
</dbReference>
<gene>
    <name evidence="7" type="primary">fokIM</name>
    <name evidence="7" type="ORF">NCTC12475_00670</name>
</gene>
<dbReference type="OrthoDB" id="9805629at2"/>
<dbReference type="InterPro" id="IPR002048">
    <property type="entry name" value="EF_hand_dom"/>
</dbReference>
<keyword evidence="8" id="KW-1185">Reference proteome</keyword>
<evidence type="ECO:0000313" key="8">
    <source>
        <dbReference type="Proteomes" id="UP000254920"/>
    </source>
</evidence>
<dbReference type="InterPro" id="IPR012327">
    <property type="entry name" value="MeTrfase_D12"/>
</dbReference>
<sequence length="368" mass="42534">MKKTIENNSFLTDQIITYLGNKRSLLNFIESGINIAKNELNKKKLSCVDIFSGSGIVARFLKAHSNFLVANDLELYSKIINECYLTNVNLELQKDIDINFKILNKKIKENLQPGFISELYAPKNDDFITKGERVFYTQYNANFIDTTRSEISKLPNDMHKFFLAPLLYLASNHTNTSGVFKGFYKDKNGVGKFGGMGENALKRICYKMHLIKPIFSNFSCDFNVYQKDANTLAKELDSFDLCYIDPPYNQHPYGSNYFMLNLIASYQKPQEISEISGIPKDWNRSNYNKKAVAKEAFCDLIKHLKAKFILVSYNNEGIISKDEFINTLKKFGKVKILEQEYNAFRASRNLNSRDIYVKEHLYILRKNI</sequence>
<dbReference type="STRING" id="32024.GCA_000788295_00987"/>
<dbReference type="Gene3D" id="3.40.50.150">
    <property type="entry name" value="Vaccinia Virus protein VP39"/>
    <property type="match status" value="1"/>
</dbReference>
<evidence type="ECO:0000256" key="2">
    <source>
        <dbReference type="ARBA" id="ARBA00022603"/>
    </source>
</evidence>
<dbReference type="REBASE" id="422317">
    <property type="entry name" value="M.Csp12475II"/>
</dbReference>
<protein>
    <recommendedName>
        <fullName evidence="1">site-specific DNA-methyltransferase (adenine-specific)</fullName>
        <ecNumber evidence="1">2.1.1.72</ecNumber>
    </recommendedName>
</protein>
<dbReference type="PRINTS" id="PR00505">
    <property type="entry name" value="D12N6MTFRASE"/>
</dbReference>
<feature type="domain" description="EF-hand" evidence="6">
    <location>
        <begin position="299"/>
        <end position="334"/>
    </location>
</feature>
<evidence type="ECO:0000256" key="1">
    <source>
        <dbReference type="ARBA" id="ARBA00011900"/>
    </source>
</evidence>
<evidence type="ECO:0000259" key="6">
    <source>
        <dbReference type="PROSITE" id="PS50222"/>
    </source>
</evidence>
<dbReference type="SUPFAM" id="SSF53335">
    <property type="entry name" value="S-adenosyl-L-methionine-dependent methyltransferases"/>
    <property type="match status" value="1"/>
</dbReference>
<dbReference type="GO" id="GO:0032259">
    <property type="term" value="P:methylation"/>
    <property type="evidence" value="ECO:0007669"/>
    <property type="project" value="UniProtKB-KW"/>
</dbReference>
<dbReference type="GeneID" id="93091108"/>
<reference evidence="7 8" key="1">
    <citation type="submission" date="2018-06" db="EMBL/GenBank/DDBJ databases">
        <authorList>
            <consortium name="Pathogen Informatics"/>
            <person name="Doyle S."/>
        </authorList>
    </citation>
    <scope>NUCLEOTIDE SEQUENCE [LARGE SCALE GENOMIC DNA]</scope>
    <source>
        <strain evidence="7 8">NCTC12475</strain>
    </source>
</reference>
<keyword evidence="2 7" id="KW-0489">Methyltransferase</keyword>
<dbReference type="Proteomes" id="UP000254920">
    <property type="component" value="Unassembled WGS sequence"/>
</dbReference>
<dbReference type="GO" id="GO:0009307">
    <property type="term" value="P:DNA restriction-modification system"/>
    <property type="evidence" value="ECO:0007669"/>
    <property type="project" value="InterPro"/>
</dbReference>
<dbReference type="InterPro" id="IPR002052">
    <property type="entry name" value="DNA_methylase_N6_adenine_CS"/>
</dbReference>
<evidence type="ECO:0000313" key="7">
    <source>
        <dbReference type="EMBL" id="SUX10473.1"/>
    </source>
</evidence>